<gene>
    <name evidence="5" type="ORF">J2736_001628</name>
</gene>
<dbReference type="Pfam" id="PF02311">
    <property type="entry name" value="AraC_binding"/>
    <property type="match status" value="1"/>
</dbReference>
<evidence type="ECO:0000313" key="5">
    <source>
        <dbReference type="EMBL" id="MDR6550445.1"/>
    </source>
</evidence>
<keyword evidence="6" id="KW-1185">Reference proteome</keyword>
<dbReference type="RefSeq" id="WP_310225098.1">
    <property type="nucleotide sequence ID" value="NZ_JAVDSB010000001.1"/>
</dbReference>
<dbReference type="PROSITE" id="PS01124">
    <property type="entry name" value="HTH_ARAC_FAMILY_2"/>
    <property type="match status" value="1"/>
</dbReference>
<dbReference type="InterPro" id="IPR020449">
    <property type="entry name" value="Tscrpt_reg_AraC-type_HTH"/>
</dbReference>
<dbReference type="SMART" id="SM00342">
    <property type="entry name" value="HTH_ARAC"/>
    <property type="match status" value="1"/>
</dbReference>
<feature type="domain" description="HTH araC/xylS-type" evidence="4">
    <location>
        <begin position="191"/>
        <end position="289"/>
    </location>
</feature>
<dbReference type="InterPro" id="IPR037923">
    <property type="entry name" value="HTH-like"/>
</dbReference>
<sequence>MNTPLKPKHVQHLGLHQFPYRSVYRSNLDYKQDVFHSHQGLELYYVHEGSGILICDGYQLQLSPGMLVVFRPFQLHRMRFHIDGCVRSFLLFEPAALQTLLPAFPTANQYLRKLLESPIPSPFLTDISENHPLIQSMRLLHEAMHEANNAWNHVLELCSSSVLAMLQWLHQLQPLKDGATRDRDRGITHIERALEWIESHLTEELRLEELSLVLHLHPNYISTLFQQEIGCSIREYVAIRRVNLARKWLLNSDMQVQEIAAKLGLANTSHFCKMFKKHSGITPYQFKKQFNTSILATNI</sequence>
<evidence type="ECO:0000256" key="3">
    <source>
        <dbReference type="ARBA" id="ARBA00023163"/>
    </source>
</evidence>
<proteinExistence type="predicted"/>
<protein>
    <submittedName>
        <fullName evidence="5">AraC-like DNA-binding protein</fullName>
    </submittedName>
</protein>
<dbReference type="InterPro" id="IPR018060">
    <property type="entry name" value="HTH_AraC"/>
</dbReference>
<evidence type="ECO:0000256" key="2">
    <source>
        <dbReference type="ARBA" id="ARBA00023125"/>
    </source>
</evidence>
<dbReference type="PRINTS" id="PR00032">
    <property type="entry name" value="HTHARAC"/>
</dbReference>
<dbReference type="EMBL" id="JAVDSB010000001">
    <property type="protein sequence ID" value="MDR6550445.1"/>
    <property type="molecule type" value="Genomic_DNA"/>
</dbReference>
<dbReference type="Proteomes" id="UP001267290">
    <property type="component" value="Unassembled WGS sequence"/>
</dbReference>
<dbReference type="PROSITE" id="PS00041">
    <property type="entry name" value="HTH_ARAC_FAMILY_1"/>
    <property type="match status" value="1"/>
</dbReference>
<dbReference type="InterPro" id="IPR014710">
    <property type="entry name" value="RmlC-like_jellyroll"/>
</dbReference>
<dbReference type="PANTHER" id="PTHR43280:SF10">
    <property type="entry name" value="REGULATORY PROTEIN POCR"/>
    <property type="match status" value="1"/>
</dbReference>
<evidence type="ECO:0000259" key="4">
    <source>
        <dbReference type="PROSITE" id="PS01124"/>
    </source>
</evidence>
<dbReference type="SUPFAM" id="SSF51215">
    <property type="entry name" value="Regulatory protein AraC"/>
    <property type="match status" value="1"/>
</dbReference>
<keyword evidence="2" id="KW-0238">DNA-binding</keyword>
<dbReference type="InterPro" id="IPR003313">
    <property type="entry name" value="AraC-bd"/>
</dbReference>
<dbReference type="PANTHER" id="PTHR43280">
    <property type="entry name" value="ARAC-FAMILY TRANSCRIPTIONAL REGULATOR"/>
    <property type="match status" value="1"/>
</dbReference>
<keyword evidence="3" id="KW-0804">Transcription</keyword>
<dbReference type="SUPFAM" id="SSF46689">
    <property type="entry name" value="Homeodomain-like"/>
    <property type="match status" value="2"/>
</dbReference>
<name>A0ABU1NSL6_9BACL</name>
<organism evidence="5 6">
    <name type="scientific">Paenibacillus qinlingensis</name>
    <dbReference type="NCBI Taxonomy" id="1837343"/>
    <lineage>
        <taxon>Bacteria</taxon>
        <taxon>Bacillati</taxon>
        <taxon>Bacillota</taxon>
        <taxon>Bacilli</taxon>
        <taxon>Bacillales</taxon>
        <taxon>Paenibacillaceae</taxon>
        <taxon>Paenibacillus</taxon>
    </lineage>
</organism>
<evidence type="ECO:0000313" key="6">
    <source>
        <dbReference type="Proteomes" id="UP001267290"/>
    </source>
</evidence>
<dbReference type="Pfam" id="PF12833">
    <property type="entry name" value="HTH_18"/>
    <property type="match status" value="1"/>
</dbReference>
<dbReference type="Gene3D" id="1.10.10.60">
    <property type="entry name" value="Homeodomain-like"/>
    <property type="match status" value="2"/>
</dbReference>
<dbReference type="Gene3D" id="2.60.120.10">
    <property type="entry name" value="Jelly Rolls"/>
    <property type="match status" value="1"/>
</dbReference>
<evidence type="ECO:0000256" key="1">
    <source>
        <dbReference type="ARBA" id="ARBA00023015"/>
    </source>
</evidence>
<comment type="caution">
    <text evidence="5">The sequence shown here is derived from an EMBL/GenBank/DDBJ whole genome shotgun (WGS) entry which is preliminary data.</text>
</comment>
<dbReference type="InterPro" id="IPR018062">
    <property type="entry name" value="HTH_AraC-typ_CS"/>
</dbReference>
<reference evidence="5 6" key="1">
    <citation type="submission" date="2023-07" db="EMBL/GenBank/DDBJ databases">
        <title>Sorghum-associated microbial communities from plants grown in Nebraska, USA.</title>
        <authorList>
            <person name="Schachtman D."/>
        </authorList>
    </citation>
    <scope>NUCLEOTIDE SEQUENCE [LARGE SCALE GENOMIC DNA]</scope>
    <source>
        <strain evidence="5 6">CC258</strain>
    </source>
</reference>
<keyword evidence="1" id="KW-0805">Transcription regulation</keyword>
<dbReference type="InterPro" id="IPR009057">
    <property type="entry name" value="Homeodomain-like_sf"/>
</dbReference>
<accession>A0ABU1NSL6</accession>